<evidence type="ECO:0000256" key="1">
    <source>
        <dbReference type="ARBA" id="ARBA00004383"/>
    </source>
</evidence>
<keyword evidence="4" id="KW-1003">Cell membrane</keyword>
<dbReference type="PANTHER" id="PTHR33446:SF2">
    <property type="entry name" value="PROTEIN TONB"/>
    <property type="match status" value="1"/>
</dbReference>
<evidence type="ECO:0000256" key="6">
    <source>
        <dbReference type="ARBA" id="ARBA00022692"/>
    </source>
</evidence>
<keyword evidence="9" id="KW-0472">Membrane</keyword>
<evidence type="ECO:0000259" key="10">
    <source>
        <dbReference type="PROSITE" id="PS52015"/>
    </source>
</evidence>
<evidence type="ECO:0000256" key="4">
    <source>
        <dbReference type="ARBA" id="ARBA00022475"/>
    </source>
</evidence>
<dbReference type="PROSITE" id="PS52015">
    <property type="entry name" value="TONB_CTD"/>
    <property type="match status" value="1"/>
</dbReference>
<sequence>MNTTAFARPEFRIASALPTAALTTITLLYGMHVLIDRDYVEPDAEPELRVIDVVMKEPDPIVDQYEQPKKITEPEQMPEPLPVDPDWVKGDPTDINVAFTKPTPTKTLPNITVGDGNLVKQVMIAPIYPRRALERGIEGFVDVAYDVTAYGSTTNLQILHAEPAGVFDRAALAAVAKWKFRPQIIDDEPVATPNLRERVRFSIERN</sequence>
<comment type="subcellular location">
    <subcellularLocation>
        <location evidence="1">Cell inner membrane</location>
        <topology evidence="1">Single-pass membrane protein</topology>
        <orientation evidence="1">Periplasmic side</orientation>
    </subcellularLocation>
</comment>
<evidence type="ECO:0000256" key="8">
    <source>
        <dbReference type="ARBA" id="ARBA00022989"/>
    </source>
</evidence>
<evidence type="ECO:0000256" key="2">
    <source>
        <dbReference type="ARBA" id="ARBA00006555"/>
    </source>
</evidence>
<dbReference type="PANTHER" id="PTHR33446">
    <property type="entry name" value="PROTEIN TONB-RELATED"/>
    <property type="match status" value="1"/>
</dbReference>
<keyword evidence="7" id="KW-0653">Protein transport</keyword>
<keyword evidence="3" id="KW-0813">Transport</keyword>
<dbReference type="InterPro" id="IPR051045">
    <property type="entry name" value="TonB-dependent_transducer"/>
</dbReference>
<dbReference type="GO" id="GO:0031992">
    <property type="term" value="F:energy transducer activity"/>
    <property type="evidence" value="ECO:0007669"/>
    <property type="project" value="TreeGrafter"/>
</dbReference>
<dbReference type="NCBIfam" id="TIGR01352">
    <property type="entry name" value="tonB_Cterm"/>
    <property type="match status" value="1"/>
</dbReference>
<keyword evidence="12" id="KW-1185">Reference proteome</keyword>
<dbReference type="Pfam" id="PF03544">
    <property type="entry name" value="TonB_C"/>
    <property type="match status" value="1"/>
</dbReference>
<keyword evidence="8" id="KW-1133">Transmembrane helix</keyword>
<organism evidence="11 12">
    <name type="scientific">Simiduia aestuariiviva</name>
    <dbReference type="NCBI Taxonomy" id="1510459"/>
    <lineage>
        <taxon>Bacteria</taxon>
        <taxon>Pseudomonadati</taxon>
        <taxon>Pseudomonadota</taxon>
        <taxon>Gammaproteobacteria</taxon>
        <taxon>Cellvibrionales</taxon>
        <taxon>Cellvibrionaceae</taxon>
        <taxon>Simiduia</taxon>
    </lineage>
</organism>
<dbReference type="GO" id="GO:0055085">
    <property type="term" value="P:transmembrane transport"/>
    <property type="evidence" value="ECO:0007669"/>
    <property type="project" value="InterPro"/>
</dbReference>
<dbReference type="SUPFAM" id="SSF74653">
    <property type="entry name" value="TolA/TonB C-terminal domain"/>
    <property type="match status" value="1"/>
</dbReference>
<evidence type="ECO:0000256" key="7">
    <source>
        <dbReference type="ARBA" id="ARBA00022927"/>
    </source>
</evidence>
<gene>
    <name evidence="11" type="ORF">FHS30_000117</name>
</gene>
<accession>A0A839UJK0</accession>
<dbReference type="GO" id="GO:0098797">
    <property type="term" value="C:plasma membrane protein complex"/>
    <property type="evidence" value="ECO:0007669"/>
    <property type="project" value="TreeGrafter"/>
</dbReference>
<keyword evidence="6" id="KW-0812">Transmembrane</keyword>
<evidence type="ECO:0000313" key="12">
    <source>
        <dbReference type="Proteomes" id="UP000559987"/>
    </source>
</evidence>
<keyword evidence="5" id="KW-0997">Cell inner membrane</keyword>
<dbReference type="RefSeq" id="WP_183907281.1">
    <property type="nucleotide sequence ID" value="NZ_JACHXZ010000001.1"/>
</dbReference>
<evidence type="ECO:0000256" key="9">
    <source>
        <dbReference type="ARBA" id="ARBA00023136"/>
    </source>
</evidence>
<comment type="similarity">
    <text evidence="2">Belongs to the TonB family.</text>
</comment>
<evidence type="ECO:0000256" key="5">
    <source>
        <dbReference type="ARBA" id="ARBA00022519"/>
    </source>
</evidence>
<proteinExistence type="inferred from homology"/>
<evidence type="ECO:0000313" key="11">
    <source>
        <dbReference type="EMBL" id="MBB3166941.1"/>
    </source>
</evidence>
<dbReference type="AlphaFoldDB" id="A0A839UJK0"/>
<name>A0A839UJK0_9GAMM</name>
<reference evidence="11 12" key="1">
    <citation type="submission" date="2020-08" db="EMBL/GenBank/DDBJ databases">
        <title>Genomic Encyclopedia of Type Strains, Phase III (KMG-III): the genomes of soil and plant-associated and newly described type strains.</title>
        <authorList>
            <person name="Whitman W."/>
        </authorList>
    </citation>
    <scope>NUCLEOTIDE SEQUENCE [LARGE SCALE GENOMIC DNA]</scope>
    <source>
        <strain evidence="11 12">CECT 8571</strain>
    </source>
</reference>
<evidence type="ECO:0000256" key="3">
    <source>
        <dbReference type="ARBA" id="ARBA00022448"/>
    </source>
</evidence>
<dbReference type="GO" id="GO:0015031">
    <property type="term" value="P:protein transport"/>
    <property type="evidence" value="ECO:0007669"/>
    <property type="project" value="UniProtKB-KW"/>
</dbReference>
<protein>
    <submittedName>
        <fullName evidence="11">Protein TonB</fullName>
    </submittedName>
</protein>
<feature type="domain" description="TonB C-terminal" evidence="10">
    <location>
        <begin position="113"/>
        <end position="206"/>
    </location>
</feature>
<dbReference type="Proteomes" id="UP000559987">
    <property type="component" value="Unassembled WGS sequence"/>
</dbReference>
<dbReference type="InterPro" id="IPR037682">
    <property type="entry name" value="TonB_C"/>
</dbReference>
<dbReference type="Gene3D" id="3.30.1150.10">
    <property type="match status" value="1"/>
</dbReference>
<comment type="caution">
    <text evidence="11">The sequence shown here is derived from an EMBL/GenBank/DDBJ whole genome shotgun (WGS) entry which is preliminary data.</text>
</comment>
<dbReference type="EMBL" id="JACHXZ010000001">
    <property type="protein sequence ID" value="MBB3166941.1"/>
    <property type="molecule type" value="Genomic_DNA"/>
</dbReference>
<dbReference type="InterPro" id="IPR006260">
    <property type="entry name" value="TonB/TolA_C"/>
</dbReference>